<dbReference type="KEGG" id="bpip:BPP43_06980"/>
<keyword evidence="5" id="KW-1185">Reference proteome</keyword>
<evidence type="ECO:0000259" key="1">
    <source>
        <dbReference type="Pfam" id="PF10077"/>
    </source>
</evidence>
<evidence type="ECO:0000259" key="3">
    <source>
        <dbReference type="Pfam" id="PF22789"/>
    </source>
</evidence>
<reference evidence="4 5" key="1">
    <citation type="journal article" date="2013" name="Genome Announc.">
        <title>Complete Genome Sequence of the Porcine Strain Brachyspira pilosicoli P43/6/78(T.).</title>
        <authorList>
            <person name="Lin C."/>
            <person name="den Bakker H.C."/>
            <person name="Suzuki H."/>
            <person name="Lefebure T."/>
            <person name="Ponnala L."/>
            <person name="Sun Q."/>
            <person name="Stanhope M.J."/>
            <person name="Wiedmann M."/>
            <person name="Duhamel G.E."/>
        </authorList>
    </citation>
    <scope>NUCLEOTIDE SEQUENCE [LARGE SCALE GENOMIC DNA]</scope>
    <source>
        <strain evidence="4 5">P43/6/78</strain>
    </source>
</reference>
<gene>
    <name evidence="4" type="ORF">BPP43_06980</name>
</gene>
<sequence>MDYNEKLYNVFSNKEHRLESWMAAVFSKEYDHNVTIDELKEILAEENSFIVTELKEVEKENYIRENSKWEVILKAEYIEEYDDECDDECDSDCSCEGHECSHNHEEEHQCSCGHHHEEEHQCSCSHGENHQCSCGNHDEEVKQNDELTFYIALIDAKTVTENVPEIFSVNTIKEENYKEALEVNYAIHISTVFQNYPLTDYQRQLQLLNSIVADASLFLDMSCSTARSGDWLAYTATFPLLPSLDYLYTIHAIYDDDKDPNKVEYWFHTHGLYRAGVIELEIVGVEDSNAYYGELLNTVAKLFIERGVPEKGFKFTPAYGVSVCWLPWQEALEKLNIDKDFSGSYKDRNDNIHNTPSGVLVAVDEKGNYHTMDYYKDKLTDNPIFMLSNFETAIMREAAFDKIEYFIELLTKKKKDEDTSFLVKLGYAREDEDPNDLEHLWFEVHDFTDDGYFDATLINEPYKDLNMHEGDRGMHSIENLTDWIIYYKSVHYDSKNIYLLFED</sequence>
<protein>
    <recommendedName>
        <fullName evidence="6">Group-specific protein</fullName>
    </recommendedName>
</protein>
<evidence type="ECO:0008006" key="6">
    <source>
        <dbReference type="Google" id="ProtNLM"/>
    </source>
</evidence>
<dbReference type="Pfam" id="PF22789">
    <property type="entry name" value="DUF4026_C"/>
    <property type="match status" value="1"/>
</dbReference>
<dbReference type="Pfam" id="PF10077">
    <property type="entry name" value="DUF2314"/>
    <property type="match status" value="1"/>
</dbReference>
<organism evidence="4 5">
    <name type="scientific">Brachyspira pilosicoli P43/6/78</name>
    <dbReference type="NCBI Taxonomy" id="1042417"/>
    <lineage>
        <taxon>Bacteria</taxon>
        <taxon>Pseudomonadati</taxon>
        <taxon>Spirochaetota</taxon>
        <taxon>Spirochaetia</taxon>
        <taxon>Brachyspirales</taxon>
        <taxon>Brachyspiraceae</taxon>
        <taxon>Brachyspira</taxon>
    </lineage>
</organism>
<dbReference type="AlphaFoldDB" id="A0A3B6VLJ1"/>
<feature type="domain" description="DUF4026" evidence="2">
    <location>
        <begin position="143"/>
        <end position="241"/>
    </location>
</feature>
<feature type="domain" description="DUF2314" evidence="1">
    <location>
        <begin position="398"/>
        <end position="492"/>
    </location>
</feature>
<dbReference type="InterPro" id="IPR053886">
    <property type="entry name" value="DUF4026_middle"/>
</dbReference>
<evidence type="ECO:0000313" key="5">
    <source>
        <dbReference type="Proteomes" id="UP000010793"/>
    </source>
</evidence>
<dbReference type="InterPro" id="IPR025102">
    <property type="entry name" value="DUF4026_N"/>
</dbReference>
<dbReference type="Proteomes" id="UP000010793">
    <property type="component" value="Chromosome"/>
</dbReference>
<dbReference type="RefSeq" id="WP_014932418.1">
    <property type="nucleotide sequence ID" value="NC_019908.1"/>
</dbReference>
<feature type="domain" description="DUF4026" evidence="3">
    <location>
        <begin position="250"/>
        <end position="360"/>
    </location>
</feature>
<dbReference type="InterPro" id="IPR018756">
    <property type="entry name" value="DUF2314"/>
</dbReference>
<accession>A0A3B6VLJ1</accession>
<name>A0A3B6VLJ1_BRAPL</name>
<evidence type="ECO:0000313" key="4">
    <source>
        <dbReference type="EMBL" id="AGA66628.1"/>
    </source>
</evidence>
<dbReference type="EMBL" id="CP002873">
    <property type="protein sequence ID" value="AGA66628.1"/>
    <property type="molecule type" value="Genomic_DNA"/>
</dbReference>
<dbReference type="Pfam" id="PF13218">
    <property type="entry name" value="DUF4026_N"/>
    <property type="match status" value="1"/>
</dbReference>
<evidence type="ECO:0000259" key="2">
    <source>
        <dbReference type="Pfam" id="PF13218"/>
    </source>
</evidence>
<proteinExistence type="predicted"/>